<evidence type="ECO:0000256" key="2">
    <source>
        <dbReference type="SAM" id="SignalP"/>
    </source>
</evidence>
<dbReference type="SUPFAM" id="SSF89392">
    <property type="entry name" value="Prokaryotic lipoproteins and lipoprotein localization factors"/>
    <property type="match status" value="1"/>
</dbReference>
<reference evidence="3 4" key="1">
    <citation type="journal article" date="2015" name="Stand. Genomic Sci.">
        <title>Genomic Encyclopedia of Bacterial and Archaeal Type Strains, Phase III: the genomes of soil and plant-associated and newly described type strains.</title>
        <authorList>
            <person name="Whitman W.B."/>
            <person name="Woyke T."/>
            <person name="Klenk H.P."/>
            <person name="Zhou Y."/>
            <person name="Lilburn T.G."/>
            <person name="Beck B.J."/>
            <person name="De Vos P."/>
            <person name="Vandamme P."/>
            <person name="Eisen J.A."/>
            <person name="Garrity G."/>
            <person name="Hugenholtz P."/>
            <person name="Kyrpides N.C."/>
        </authorList>
    </citation>
    <scope>NUCLEOTIDE SEQUENCE [LARGE SCALE GENOMIC DNA]</scope>
    <source>
        <strain evidence="3 4">ASC-9842</strain>
    </source>
</reference>
<protein>
    <submittedName>
        <fullName evidence="3">Outer membrane lipoprotein carrier protein LolA</fullName>
    </submittedName>
</protein>
<comment type="caution">
    <text evidence="3">The sequence shown here is derived from an EMBL/GenBank/DDBJ whole genome shotgun (WGS) entry which is preliminary data.</text>
</comment>
<dbReference type="EMBL" id="SGXM01000002">
    <property type="protein sequence ID" value="RZT39290.1"/>
    <property type="molecule type" value="Genomic_DNA"/>
</dbReference>
<evidence type="ECO:0000256" key="1">
    <source>
        <dbReference type="ARBA" id="ARBA00022729"/>
    </source>
</evidence>
<dbReference type="AlphaFoldDB" id="A0A4Q7S1X3"/>
<keyword evidence="3" id="KW-0449">Lipoprotein</keyword>
<organism evidence="3 4">
    <name type="scientific">Cupriavidus agavae</name>
    <dbReference type="NCBI Taxonomy" id="1001822"/>
    <lineage>
        <taxon>Bacteria</taxon>
        <taxon>Pseudomonadati</taxon>
        <taxon>Pseudomonadota</taxon>
        <taxon>Betaproteobacteria</taxon>
        <taxon>Burkholderiales</taxon>
        <taxon>Burkholderiaceae</taxon>
        <taxon>Cupriavidus</taxon>
    </lineage>
</organism>
<proteinExistence type="predicted"/>
<dbReference type="OrthoDB" id="5297911at2"/>
<keyword evidence="1 2" id="KW-0732">Signal</keyword>
<evidence type="ECO:0000313" key="4">
    <source>
        <dbReference type="Proteomes" id="UP000291078"/>
    </source>
</evidence>
<evidence type="ECO:0000313" key="3">
    <source>
        <dbReference type="EMBL" id="RZT39290.1"/>
    </source>
</evidence>
<feature type="signal peptide" evidence="2">
    <location>
        <begin position="1"/>
        <end position="23"/>
    </location>
</feature>
<accession>A0A4Q7S1X3</accession>
<dbReference type="Pfam" id="PF03548">
    <property type="entry name" value="LolA"/>
    <property type="match status" value="1"/>
</dbReference>
<feature type="chain" id="PRO_5020220805" evidence="2">
    <location>
        <begin position="24"/>
        <end position="206"/>
    </location>
</feature>
<dbReference type="InterPro" id="IPR029046">
    <property type="entry name" value="LolA/LolB/LppX"/>
</dbReference>
<dbReference type="Proteomes" id="UP000291078">
    <property type="component" value="Unassembled WGS sequence"/>
</dbReference>
<gene>
    <name evidence="3" type="ORF">EV147_2485</name>
</gene>
<sequence>MKRRQLLRCAAFALATLVLPAHAADLLGGVAARLADAPVIRGQFEQTRRLAGFSNPLVSRGDFVLARGRGVVWATREPFASSLLVTPERLVMRGADGKVQQQMQSDSQPAMRVVGESMIAVLRGDLRSLQTRFDVQGKLVGKDGWALTLTPTDAGLRRVFARIELAGDRFVRNVRLEEAGGDSTVVRMIDPAPAQKLTPAEEQRFE</sequence>
<keyword evidence="4" id="KW-1185">Reference proteome</keyword>
<dbReference type="InterPro" id="IPR004564">
    <property type="entry name" value="OM_lipoprot_carrier_LolA-like"/>
</dbReference>
<dbReference type="CDD" id="cd16325">
    <property type="entry name" value="LolA"/>
    <property type="match status" value="1"/>
</dbReference>
<name>A0A4Q7S1X3_9BURK</name>
<dbReference type="Gene3D" id="2.50.20.10">
    <property type="entry name" value="Lipoprotein localisation LolA/LolB/LppX"/>
    <property type="match status" value="1"/>
</dbReference>
<dbReference type="RefSeq" id="WP_130391475.1">
    <property type="nucleotide sequence ID" value="NZ_SGXM01000002.1"/>
</dbReference>